<proteinExistence type="predicted"/>
<evidence type="ECO:0000256" key="4">
    <source>
        <dbReference type="SAM" id="MobiDB-lite"/>
    </source>
</evidence>
<organism evidence="6 7">
    <name type="scientific">Madurella fahalii</name>
    <dbReference type="NCBI Taxonomy" id="1157608"/>
    <lineage>
        <taxon>Eukaryota</taxon>
        <taxon>Fungi</taxon>
        <taxon>Dikarya</taxon>
        <taxon>Ascomycota</taxon>
        <taxon>Pezizomycotina</taxon>
        <taxon>Sordariomycetes</taxon>
        <taxon>Sordariomycetidae</taxon>
        <taxon>Sordariales</taxon>
        <taxon>Sordariales incertae sedis</taxon>
        <taxon>Madurella</taxon>
    </lineage>
</organism>
<dbReference type="SUPFAM" id="SSF56112">
    <property type="entry name" value="Protein kinase-like (PK-like)"/>
    <property type="match status" value="1"/>
</dbReference>
<dbReference type="Pfam" id="PF17667">
    <property type="entry name" value="Pkinase_fungal"/>
    <property type="match status" value="1"/>
</dbReference>
<evidence type="ECO:0000259" key="5">
    <source>
        <dbReference type="Pfam" id="PF17667"/>
    </source>
</evidence>
<comment type="catalytic activity">
    <reaction evidence="2">
        <text>L-threonyl-[protein] + ATP = O-phospho-L-threonyl-[protein] + ADP + H(+)</text>
        <dbReference type="Rhea" id="RHEA:46608"/>
        <dbReference type="Rhea" id="RHEA-COMP:11060"/>
        <dbReference type="Rhea" id="RHEA-COMP:11605"/>
        <dbReference type="ChEBI" id="CHEBI:15378"/>
        <dbReference type="ChEBI" id="CHEBI:30013"/>
        <dbReference type="ChEBI" id="CHEBI:30616"/>
        <dbReference type="ChEBI" id="CHEBI:61977"/>
        <dbReference type="ChEBI" id="CHEBI:456216"/>
        <dbReference type="EC" id="2.7.11.1"/>
    </reaction>
</comment>
<dbReference type="PANTHER" id="PTHR38248:SF2">
    <property type="entry name" value="FUNK1 11"/>
    <property type="match status" value="1"/>
</dbReference>
<evidence type="ECO:0000313" key="6">
    <source>
        <dbReference type="EMBL" id="GAB1319491.1"/>
    </source>
</evidence>
<feature type="compositionally biased region" description="Polar residues" evidence="4">
    <location>
        <begin position="672"/>
        <end position="690"/>
    </location>
</feature>
<comment type="catalytic activity">
    <reaction evidence="3">
        <text>L-seryl-[protein] + ATP = O-phospho-L-seryl-[protein] + ADP + H(+)</text>
        <dbReference type="Rhea" id="RHEA:17989"/>
        <dbReference type="Rhea" id="RHEA-COMP:9863"/>
        <dbReference type="Rhea" id="RHEA-COMP:11604"/>
        <dbReference type="ChEBI" id="CHEBI:15378"/>
        <dbReference type="ChEBI" id="CHEBI:29999"/>
        <dbReference type="ChEBI" id="CHEBI:30616"/>
        <dbReference type="ChEBI" id="CHEBI:83421"/>
        <dbReference type="ChEBI" id="CHEBI:456216"/>
        <dbReference type="EC" id="2.7.11.1"/>
    </reaction>
</comment>
<dbReference type="RefSeq" id="XP_070921221.1">
    <property type="nucleotide sequence ID" value="XM_071065120.1"/>
</dbReference>
<dbReference type="PROSITE" id="PS00109">
    <property type="entry name" value="PROTEIN_KINASE_TYR"/>
    <property type="match status" value="1"/>
</dbReference>
<evidence type="ECO:0000313" key="7">
    <source>
        <dbReference type="Proteomes" id="UP001628179"/>
    </source>
</evidence>
<dbReference type="EMBL" id="BAAFSV010000005">
    <property type="protein sequence ID" value="GAB1319491.1"/>
    <property type="molecule type" value="Genomic_DNA"/>
</dbReference>
<sequence length="690" mass="76952">MTDQFSKIIEENPIGKGLGAFRASFGAICEGASISRTPDALERLGQEDLQNLAIDLLLALQSLPASRLLRSSGRGKNLLGDLSRLNSALNSEDYFDLDRIKPLLKSAIAKSEWQISGQHPRLSSRNARKKAAGLSRHIDDGHLHSPTSRSKAPPPTASLMLASWTTPRLEKTRDATGRTSSYQASLKSNPAADTAAKAWLDIGTYAREVLAAQDTRRFVLGFTICGSLMRVWEFDRLGGLASERFDINEDGSRFVFTVLGFLWMSEEELGFDPTFTAANGQRFIEIERNGSKERLIIDEVMQRARCVAGRATTCWRAHREGLPQMPLVIKDSWQYLERDEEGELLCEVTRKGVINMARHYHHETVQIHGADDDVRNNVRGGLDITRATNYRPERSALQPAMAASEVSRRGRRSSAVAGEKRSSSQTGASLPHSKRPCSASPVKAGGDLSNRVHRRVILRDYGNPIYKASSRTSLLTALSGCIEGHESLRKAGVLHRDISINNLLINEDTNNPSRPSFLIDLDLAIKEDREGASGAKGKTGTRAFMAIGVLLGEQHSFMHDLESFFWVLFWICVHCEGPVETRVVKEFDKWNYMDTEELADKKKGKVSHEGDFIRAAKKNFSLYYQPLIPWVNRLRRAVFPNGGRWEREDEGLYVRMRQILQEAQKDPKGGQVVNTLLTRSQSPAATRASP</sequence>
<keyword evidence="7" id="KW-1185">Reference proteome</keyword>
<name>A0ABQ0GP29_9PEZI</name>
<dbReference type="InterPro" id="IPR011009">
    <property type="entry name" value="Kinase-like_dom_sf"/>
</dbReference>
<protein>
    <recommendedName>
        <fullName evidence="1">non-specific serine/threonine protein kinase</fullName>
        <ecNumber evidence="1">2.7.11.1</ecNumber>
    </recommendedName>
</protein>
<feature type="region of interest" description="Disordered" evidence="4">
    <location>
        <begin position="666"/>
        <end position="690"/>
    </location>
</feature>
<evidence type="ECO:0000256" key="3">
    <source>
        <dbReference type="ARBA" id="ARBA00048679"/>
    </source>
</evidence>
<dbReference type="InterPro" id="IPR040976">
    <property type="entry name" value="Pkinase_fungal"/>
</dbReference>
<gene>
    <name evidence="6" type="ORF">MFIFM68171_09701</name>
</gene>
<accession>A0ABQ0GP29</accession>
<dbReference type="GeneID" id="98180443"/>
<evidence type="ECO:0000256" key="1">
    <source>
        <dbReference type="ARBA" id="ARBA00012513"/>
    </source>
</evidence>
<dbReference type="InterPro" id="IPR008266">
    <property type="entry name" value="Tyr_kinase_AS"/>
</dbReference>
<evidence type="ECO:0000256" key="2">
    <source>
        <dbReference type="ARBA" id="ARBA00047899"/>
    </source>
</evidence>
<feature type="region of interest" description="Disordered" evidence="4">
    <location>
        <begin position="386"/>
        <end position="446"/>
    </location>
</feature>
<dbReference type="Gene3D" id="1.10.510.10">
    <property type="entry name" value="Transferase(Phosphotransferase) domain 1"/>
    <property type="match status" value="1"/>
</dbReference>
<dbReference type="PANTHER" id="PTHR38248">
    <property type="entry name" value="FUNK1 6"/>
    <property type="match status" value="1"/>
</dbReference>
<dbReference type="Proteomes" id="UP001628179">
    <property type="component" value="Unassembled WGS sequence"/>
</dbReference>
<feature type="domain" description="Fungal-type protein kinase" evidence="5">
    <location>
        <begin position="184"/>
        <end position="572"/>
    </location>
</feature>
<dbReference type="EC" id="2.7.11.1" evidence="1"/>
<reference evidence="6 7" key="1">
    <citation type="submission" date="2024-09" db="EMBL/GenBank/DDBJ databases">
        <title>Itraconazole resistance in Madurella fahalii resulting from another homologue of gene encoding cytochrome P450 14-alpha sterol demethylase (CYP51).</title>
        <authorList>
            <person name="Yoshioka I."/>
            <person name="Fahal A.H."/>
            <person name="Kaneko S."/>
            <person name="Yaguchi T."/>
        </authorList>
    </citation>
    <scope>NUCLEOTIDE SEQUENCE [LARGE SCALE GENOMIC DNA]</scope>
    <source>
        <strain evidence="6 7">IFM 68171</strain>
    </source>
</reference>
<feature type="region of interest" description="Disordered" evidence="4">
    <location>
        <begin position="118"/>
        <end position="157"/>
    </location>
</feature>
<comment type="caution">
    <text evidence="6">The sequence shown here is derived from an EMBL/GenBank/DDBJ whole genome shotgun (WGS) entry which is preliminary data.</text>
</comment>